<keyword evidence="3" id="KW-0547">Nucleotide-binding</keyword>
<dbReference type="PANTHER" id="PTHR43335">
    <property type="entry name" value="ABC TRANSPORTER, ATP-BINDING PROTEIN"/>
    <property type="match status" value="1"/>
</dbReference>
<gene>
    <name evidence="6" type="ordered locus">HCH_05085</name>
</gene>
<dbReference type="GO" id="GO:0016887">
    <property type="term" value="F:ATP hydrolysis activity"/>
    <property type="evidence" value="ECO:0007669"/>
    <property type="project" value="InterPro"/>
</dbReference>
<evidence type="ECO:0000256" key="4">
    <source>
        <dbReference type="ARBA" id="ARBA00022840"/>
    </source>
</evidence>
<dbReference type="Proteomes" id="UP000000238">
    <property type="component" value="Chromosome"/>
</dbReference>
<dbReference type="KEGG" id="hch:HCH_05085"/>
<comment type="similarity">
    <text evidence="1">Belongs to the ABC transporter superfamily.</text>
</comment>
<dbReference type="RefSeq" id="WP_011398831.1">
    <property type="nucleotide sequence ID" value="NC_007645.1"/>
</dbReference>
<name>Q2SC58_HAHCH</name>
<dbReference type="CDD" id="cd03230">
    <property type="entry name" value="ABC_DR_subfamily_A"/>
    <property type="match status" value="1"/>
</dbReference>
<dbReference type="STRING" id="349521.HCH_05085"/>
<keyword evidence="2" id="KW-0813">Transport</keyword>
<dbReference type="Gene3D" id="3.40.50.300">
    <property type="entry name" value="P-loop containing nucleotide triphosphate hydrolases"/>
    <property type="match status" value="1"/>
</dbReference>
<reference evidence="6 7" key="1">
    <citation type="journal article" date="2005" name="Nucleic Acids Res.">
        <title>Genomic blueprint of Hahella chejuensis, a marine microbe producing an algicidal agent.</title>
        <authorList>
            <person name="Jeong H."/>
            <person name="Yim J.H."/>
            <person name="Lee C."/>
            <person name="Choi S.-H."/>
            <person name="Park Y.K."/>
            <person name="Yoon S.H."/>
            <person name="Hur C.-G."/>
            <person name="Kang H.-Y."/>
            <person name="Kim D."/>
            <person name="Lee H.H."/>
            <person name="Park K.H."/>
            <person name="Park S.-H."/>
            <person name="Park H.-S."/>
            <person name="Lee H.K."/>
            <person name="Oh T.K."/>
            <person name="Kim J.F."/>
        </authorList>
    </citation>
    <scope>NUCLEOTIDE SEQUENCE [LARGE SCALE GENOMIC DNA]</scope>
    <source>
        <strain evidence="6 7">KCTC 2396</strain>
    </source>
</reference>
<organism evidence="6 7">
    <name type="scientific">Hahella chejuensis (strain KCTC 2396)</name>
    <dbReference type="NCBI Taxonomy" id="349521"/>
    <lineage>
        <taxon>Bacteria</taxon>
        <taxon>Pseudomonadati</taxon>
        <taxon>Pseudomonadota</taxon>
        <taxon>Gammaproteobacteria</taxon>
        <taxon>Oceanospirillales</taxon>
        <taxon>Hahellaceae</taxon>
        <taxon>Hahella</taxon>
    </lineage>
</organism>
<dbReference type="HOGENOM" id="CLU_000604_1_2_6"/>
<keyword evidence="4" id="KW-0067">ATP-binding</keyword>
<dbReference type="PROSITE" id="PS50893">
    <property type="entry name" value="ABC_TRANSPORTER_2"/>
    <property type="match status" value="1"/>
</dbReference>
<evidence type="ECO:0000313" key="6">
    <source>
        <dbReference type="EMBL" id="ABC31766.1"/>
    </source>
</evidence>
<dbReference type="SUPFAM" id="SSF52540">
    <property type="entry name" value="P-loop containing nucleoside triphosphate hydrolases"/>
    <property type="match status" value="1"/>
</dbReference>
<feature type="domain" description="ABC transporter" evidence="5">
    <location>
        <begin position="2"/>
        <end position="231"/>
    </location>
</feature>
<evidence type="ECO:0000313" key="7">
    <source>
        <dbReference type="Proteomes" id="UP000000238"/>
    </source>
</evidence>
<evidence type="ECO:0000256" key="3">
    <source>
        <dbReference type="ARBA" id="ARBA00022741"/>
    </source>
</evidence>
<protein>
    <submittedName>
        <fullName evidence="6">ABC-type multidrug transport system, ATPase component</fullName>
    </submittedName>
</protein>
<dbReference type="Pfam" id="PF00005">
    <property type="entry name" value="ABC_tran"/>
    <property type="match status" value="1"/>
</dbReference>
<dbReference type="InterPro" id="IPR003439">
    <property type="entry name" value="ABC_transporter-like_ATP-bd"/>
</dbReference>
<dbReference type="AlphaFoldDB" id="Q2SC58"/>
<dbReference type="SMART" id="SM00382">
    <property type="entry name" value="AAA"/>
    <property type="match status" value="1"/>
</dbReference>
<dbReference type="OrthoDB" id="9775490at2"/>
<dbReference type="EMBL" id="CP000155">
    <property type="protein sequence ID" value="ABC31766.1"/>
    <property type="molecule type" value="Genomic_DNA"/>
</dbReference>
<accession>Q2SC58</accession>
<dbReference type="eggNOG" id="COG1131">
    <property type="taxonomic scope" value="Bacteria"/>
</dbReference>
<evidence type="ECO:0000259" key="5">
    <source>
        <dbReference type="PROSITE" id="PS50893"/>
    </source>
</evidence>
<proteinExistence type="inferred from homology"/>
<evidence type="ECO:0000256" key="2">
    <source>
        <dbReference type="ARBA" id="ARBA00022448"/>
    </source>
</evidence>
<sequence>MIKIQNLEKKYGDIQAVSGISFDIAPGEVLGFLGPNGAGKTTTMRMITGYVQPSGGSVSVMGVDVAHAPQQAQRIMGYLPEGAPLYGEMTVAAFLSFIGKVRGLRGAQLQQRIERVVAQVSLQHVMQQPIETLSKGFKRRVGLAQALIHDPQVLILDEPTDGLDPNQKHEVRKLIQNLSKDKIVVISTHILEEVDALCSRVVIISKGRIVANSTPAELATQSRFHKAIFVRFSQPYAALAALEALPEVGEVEQVDDATYLLYASSGAAPLHAVNQLIHSHNWDVEELHVERGRLDDVFRRLTMEAA</sequence>
<dbReference type="InterPro" id="IPR003593">
    <property type="entry name" value="AAA+_ATPase"/>
</dbReference>
<evidence type="ECO:0000256" key="1">
    <source>
        <dbReference type="ARBA" id="ARBA00005417"/>
    </source>
</evidence>
<dbReference type="InterPro" id="IPR027417">
    <property type="entry name" value="P-loop_NTPase"/>
</dbReference>
<dbReference type="GO" id="GO:0005524">
    <property type="term" value="F:ATP binding"/>
    <property type="evidence" value="ECO:0007669"/>
    <property type="project" value="UniProtKB-KW"/>
</dbReference>
<keyword evidence="7" id="KW-1185">Reference proteome</keyword>